<proteinExistence type="predicted"/>
<keyword evidence="4" id="KW-1185">Reference proteome</keyword>
<dbReference type="PANTHER" id="PTHR16238:SF7">
    <property type="entry name" value="GEM-ASSOCIATED PROTEIN 8"/>
    <property type="match status" value="1"/>
</dbReference>
<dbReference type="EMBL" id="FZQP02000238">
    <property type="protein sequence ID" value="VVC88124.1"/>
    <property type="molecule type" value="Genomic_DNA"/>
</dbReference>
<evidence type="ECO:0000313" key="4">
    <source>
        <dbReference type="Proteomes" id="UP000324832"/>
    </source>
</evidence>
<dbReference type="AlphaFoldDB" id="A0A5E4PSP1"/>
<feature type="compositionally biased region" description="Acidic residues" evidence="2">
    <location>
        <begin position="70"/>
        <end position="87"/>
    </location>
</feature>
<reference evidence="3 4" key="1">
    <citation type="submission" date="2017-07" db="EMBL/GenBank/DDBJ databases">
        <authorList>
            <person name="Talla V."/>
            <person name="Backstrom N."/>
        </authorList>
    </citation>
    <scope>NUCLEOTIDE SEQUENCE [LARGE SCALE GENOMIC DNA]</scope>
</reference>
<sequence>MSTLVEDYSIVSTWQIKHELAYWKARAKALEYENKFLHNIIKNNHFATYSSENICSEQFSVVSQNSETNSETDDESEQESESANDENLEDELYDGNFEVSEEFLQFLATNAKFKEDARKERERLKVEEEANELQEDAVDSKYYMTIDQYKKMYGDQWQKICALEMSMETAFIHKFDQFNPSYWPNMPFNFN</sequence>
<dbReference type="GO" id="GO:0032797">
    <property type="term" value="C:SMN complex"/>
    <property type="evidence" value="ECO:0007669"/>
    <property type="project" value="InterPro"/>
</dbReference>
<protein>
    <recommendedName>
        <fullName evidence="5">Gem-associated protein 8</fullName>
    </recommendedName>
</protein>
<feature type="coiled-coil region" evidence="1">
    <location>
        <begin position="110"/>
        <end position="137"/>
    </location>
</feature>
<name>A0A5E4PSP1_9NEOP</name>
<evidence type="ECO:0000256" key="2">
    <source>
        <dbReference type="SAM" id="MobiDB-lite"/>
    </source>
</evidence>
<keyword evidence="1" id="KW-0175">Coiled coil</keyword>
<dbReference type="Proteomes" id="UP000324832">
    <property type="component" value="Unassembled WGS sequence"/>
</dbReference>
<accession>A0A5E4PSP1</accession>
<feature type="region of interest" description="Disordered" evidence="2">
    <location>
        <begin position="60"/>
        <end position="87"/>
    </location>
</feature>
<evidence type="ECO:0000313" key="3">
    <source>
        <dbReference type="EMBL" id="VVC88124.1"/>
    </source>
</evidence>
<evidence type="ECO:0008006" key="5">
    <source>
        <dbReference type="Google" id="ProtNLM"/>
    </source>
</evidence>
<dbReference type="GO" id="GO:0000387">
    <property type="term" value="P:spliceosomal snRNP assembly"/>
    <property type="evidence" value="ECO:0007669"/>
    <property type="project" value="InterPro"/>
</dbReference>
<dbReference type="InterPro" id="IPR034754">
    <property type="entry name" value="GEMIN8"/>
</dbReference>
<gene>
    <name evidence="3" type="ORF">LSINAPIS_LOCUS1567</name>
</gene>
<dbReference type="PANTHER" id="PTHR16238">
    <property type="entry name" value="GEM-ASSOCIATED PROTEIN 8"/>
    <property type="match status" value="1"/>
</dbReference>
<organism evidence="3 4">
    <name type="scientific">Leptidea sinapis</name>
    <dbReference type="NCBI Taxonomy" id="189913"/>
    <lineage>
        <taxon>Eukaryota</taxon>
        <taxon>Metazoa</taxon>
        <taxon>Ecdysozoa</taxon>
        <taxon>Arthropoda</taxon>
        <taxon>Hexapoda</taxon>
        <taxon>Insecta</taxon>
        <taxon>Pterygota</taxon>
        <taxon>Neoptera</taxon>
        <taxon>Endopterygota</taxon>
        <taxon>Lepidoptera</taxon>
        <taxon>Glossata</taxon>
        <taxon>Ditrysia</taxon>
        <taxon>Papilionoidea</taxon>
        <taxon>Pieridae</taxon>
        <taxon>Dismorphiinae</taxon>
        <taxon>Leptidea</taxon>
    </lineage>
</organism>
<evidence type="ECO:0000256" key="1">
    <source>
        <dbReference type="SAM" id="Coils"/>
    </source>
</evidence>